<dbReference type="Proteomes" id="UP000179243">
    <property type="component" value="Unassembled WGS sequence"/>
</dbReference>
<dbReference type="SUPFAM" id="SSF53098">
    <property type="entry name" value="Ribonuclease H-like"/>
    <property type="match status" value="1"/>
</dbReference>
<dbReference type="AlphaFoldDB" id="A0A1F7F9H6"/>
<dbReference type="GO" id="GO:0005829">
    <property type="term" value="C:cytosol"/>
    <property type="evidence" value="ECO:0007669"/>
    <property type="project" value="TreeGrafter"/>
</dbReference>
<dbReference type="GO" id="GO:0004803">
    <property type="term" value="F:transposase activity"/>
    <property type="evidence" value="ECO:0007669"/>
    <property type="project" value="TreeGrafter"/>
</dbReference>
<dbReference type="InterPro" id="IPR051917">
    <property type="entry name" value="Transposase-Integrase"/>
</dbReference>
<dbReference type="PANTHER" id="PTHR10948">
    <property type="entry name" value="TRANSPOSASE"/>
    <property type="match status" value="1"/>
</dbReference>
<name>A0A1F7F9H6_UNCRA</name>
<sequence length="278" mass="33219">MKQNTYKQLTEDEREKLFDYQQLGLPLRKMADKLKRNISTLSRELNRNRYKKLDVYLPDTAGRKAAQRKANGRKKNLRQYLPRSHRIRRKKHGRKHHKGKILNRIDISKRPKAVEKREEFGHWEGDSLMYRGHSQVLATHTERKSRYLLLGRPEDRTATARRVTMVSLFKNLPEEARRSMTFDNGLEFAEHESFSKKVDIDVYFAQPYAPWQRGTNEHINEIVRRYLPRTADIRRLRRTTIRRVQDMINDRPMKCLGFDTPKETLMRESCMQKIKKAA</sequence>
<dbReference type="GO" id="GO:0032196">
    <property type="term" value="P:transposition"/>
    <property type="evidence" value="ECO:0007669"/>
    <property type="project" value="TreeGrafter"/>
</dbReference>
<accession>A0A1F7F9H6</accession>
<dbReference type="GO" id="GO:0003676">
    <property type="term" value="F:nucleic acid binding"/>
    <property type="evidence" value="ECO:0007669"/>
    <property type="project" value="InterPro"/>
</dbReference>
<evidence type="ECO:0000256" key="2">
    <source>
        <dbReference type="SAM" id="MobiDB-lite"/>
    </source>
</evidence>
<comment type="caution">
    <text evidence="4">The sequence shown here is derived from an EMBL/GenBank/DDBJ whole genome shotgun (WGS) entry which is preliminary data.</text>
</comment>
<feature type="compositionally biased region" description="Basic residues" evidence="2">
    <location>
        <begin position="65"/>
        <end position="98"/>
    </location>
</feature>
<feature type="domain" description="Integrase catalytic" evidence="3">
    <location>
        <begin position="107"/>
        <end position="269"/>
    </location>
</feature>
<dbReference type="NCBIfam" id="NF033563">
    <property type="entry name" value="transpos_IS30"/>
    <property type="match status" value="1"/>
</dbReference>
<dbReference type="EMBL" id="MFYX01000091">
    <property type="protein sequence ID" value="OGK03329.1"/>
    <property type="molecule type" value="Genomic_DNA"/>
</dbReference>
<dbReference type="Pfam" id="PF13936">
    <property type="entry name" value="HTH_38"/>
    <property type="match status" value="1"/>
</dbReference>
<dbReference type="PROSITE" id="PS50994">
    <property type="entry name" value="INTEGRASE"/>
    <property type="match status" value="1"/>
</dbReference>
<dbReference type="InterPro" id="IPR025246">
    <property type="entry name" value="IS30-like_HTH"/>
</dbReference>
<gene>
    <name evidence="4" type="ORF">A2519_15260</name>
</gene>
<evidence type="ECO:0000313" key="5">
    <source>
        <dbReference type="Proteomes" id="UP000179243"/>
    </source>
</evidence>
<organism evidence="4 5">
    <name type="scientific">Candidatus Raymondbacteria bacterium RIFOXYD12_FULL_49_13</name>
    <dbReference type="NCBI Taxonomy" id="1817890"/>
    <lineage>
        <taxon>Bacteria</taxon>
        <taxon>Raymondiibacteriota</taxon>
    </lineage>
</organism>
<dbReference type="InterPro" id="IPR012337">
    <property type="entry name" value="RNaseH-like_sf"/>
</dbReference>
<proteinExistence type="predicted"/>
<dbReference type="PANTHER" id="PTHR10948:SF23">
    <property type="entry name" value="TRANSPOSASE INSI FOR INSERTION SEQUENCE ELEMENT IS30A-RELATED"/>
    <property type="match status" value="1"/>
</dbReference>
<evidence type="ECO:0000256" key="1">
    <source>
        <dbReference type="ARBA" id="ARBA00023172"/>
    </source>
</evidence>
<protein>
    <recommendedName>
        <fullName evidence="3">Integrase catalytic domain-containing protein</fullName>
    </recommendedName>
</protein>
<dbReference type="InterPro" id="IPR001584">
    <property type="entry name" value="Integrase_cat-core"/>
</dbReference>
<dbReference type="GO" id="GO:0006310">
    <property type="term" value="P:DNA recombination"/>
    <property type="evidence" value="ECO:0007669"/>
    <property type="project" value="UniProtKB-KW"/>
</dbReference>
<dbReference type="InterPro" id="IPR053392">
    <property type="entry name" value="Transposase_IS30-like"/>
</dbReference>
<dbReference type="InterPro" id="IPR036397">
    <property type="entry name" value="RNaseH_sf"/>
</dbReference>
<evidence type="ECO:0000259" key="3">
    <source>
        <dbReference type="PROSITE" id="PS50994"/>
    </source>
</evidence>
<feature type="region of interest" description="Disordered" evidence="2">
    <location>
        <begin position="61"/>
        <end position="98"/>
    </location>
</feature>
<keyword evidence="1" id="KW-0233">DNA recombination</keyword>
<dbReference type="GO" id="GO:0015074">
    <property type="term" value="P:DNA integration"/>
    <property type="evidence" value="ECO:0007669"/>
    <property type="project" value="InterPro"/>
</dbReference>
<reference evidence="4 5" key="1">
    <citation type="journal article" date="2016" name="Nat. Commun.">
        <title>Thousands of microbial genomes shed light on interconnected biogeochemical processes in an aquifer system.</title>
        <authorList>
            <person name="Anantharaman K."/>
            <person name="Brown C.T."/>
            <person name="Hug L.A."/>
            <person name="Sharon I."/>
            <person name="Castelle C.J."/>
            <person name="Probst A.J."/>
            <person name="Thomas B.C."/>
            <person name="Singh A."/>
            <person name="Wilkins M.J."/>
            <person name="Karaoz U."/>
            <person name="Brodie E.L."/>
            <person name="Williams K.H."/>
            <person name="Hubbard S.S."/>
            <person name="Banfield J.F."/>
        </authorList>
    </citation>
    <scope>NUCLEOTIDE SEQUENCE [LARGE SCALE GENOMIC DNA]</scope>
</reference>
<evidence type="ECO:0000313" key="4">
    <source>
        <dbReference type="EMBL" id="OGK03329.1"/>
    </source>
</evidence>
<dbReference type="Gene3D" id="3.30.420.10">
    <property type="entry name" value="Ribonuclease H-like superfamily/Ribonuclease H"/>
    <property type="match status" value="1"/>
</dbReference>